<dbReference type="EMBL" id="JABULH010000002">
    <property type="protein sequence ID" value="NTS65124.1"/>
    <property type="molecule type" value="Genomic_DNA"/>
</dbReference>
<evidence type="ECO:0000313" key="14">
    <source>
        <dbReference type="Proteomes" id="UP000621447"/>
    </source>
</evidence>
<gene>
    <name evidence="10 13" type="primary">murG</name>
    <name evidence="13" type="ORF">HRV97_08105</name>
</gene>
<evidence type="ECO:0000256" key="4">
    <source>
        <dbReference type="ARBA" id="ARBA00022679"/>
    </source>
</evidence>
<keyword evidence="4 10" id="KW-0808">Transferase</keyword>
<keyword evidence="5 10" id="KW-0133">Cell shape</keyword>
<comment type="caution">
    <text evidence="13">The sequence shown here is derived from an EMBL/GenBank/DDBJ whole genome shotgun (WGS) entry which is preliminary data.</text>
</comment>
<dbReference type="InterPro" id="IPR004276">
    <property type="entry name" value="GlycoTrans_28_N"/>
</dbReference>
<dbReference type="Pfam" id="PF04101">
    <property type="entry name" value="Glyco_tran_28_C"/>
    <property type="match status" value="1"/>
</dbReference>
<comment type="pathway">
    <text evidence="10">Cell wall biogenesis; peptidoglycan biosynthesis.</text>
</comment>
<dbReference type="EC" id="2.4.1.227" evidence="10"/>
<keyword evidence="7 10" id="KW-0472">Membrane</keyword>
<feature type="binding site" evidence="10">
    <location>
        <position position="167"/>
    </location>
    <ligand>
        <name>UDP-N-acetyl-alpha-D-glucosamine</name>
        <dbReference type="ChEBI" id="CHEBI:57705"/>
    </ligand>
</feature>
<feature type="domain" description="Glycosyl transferase family 28 C-terminal" evidence="12">
    <location>
        <begin position="189"/>
        <end position="351"/>
    </location>
</feature>
<dbReference type="Pfam" id="PF03033">
    <property type="entry name" value="Glyco_transf_28"/>
    <property type="match status" value="1"/>
</dbReference>
<evidence type="ECO:0000256" key="1">
    <source>
        <dbReference type="ARBA" id="ARBA00022475"/>
    </source>
</evidence>
<evidence type="ECO:0000256" key="6">
    <source>
        <dbReference type="ARBA" id="ARBA00022984"/>
    </source>
</evidence>
<comment type="function">
    <text evidence="10">Cell wall formation. Catalyzes the transfer of a GlcNAc subunit on undecaprenyl-pyrophosphoryl-MurNAc-pentapeptide (lipid intermediate I) to form undecaprenyl-pyrophosphoryl-MurNAc-(pentapeptide)GlcNAc (lipid intermediate II).</text>
</comment>
<evidence type="ECO:0000256" key="7">
    <source>
        <dbReference type="ARBA" id="ARBA00023136"/>
    </source>
</evidence>
<dbReference type="NCBIfam" id="TIGR01133">
    <property type="entry name" value="murG"/>
    <property type="match status" value="1"/>
</dbReference>
<feature type="binding site" evidence="10">
    <location>
        <position position="124"/>
    </location>
    <ligand>
        <name>UDP-N-acetyl-alpha-D-glucosamine</name>
        <dbReference type="ChEBI" id="CHEBI:57705"/>
    </ligand>
</feature>
<dbReference type="PANTHER" id="PTHR21015:SF22">
    <property type="entry name" value="GLYCOSYLTRANSFERASE"/>
    <property type="match status" value="1"/>
</dbReference>
<dbReference type="InterPro" id="IPR006009">
    <property type="entry name" value="GlcNAc_MurG"/>
</dbReference>
<evidence type="ECO:0000256" key="9">
    <source>
        <dbReference type="ARBA" id="ARBA00023316"/>
    </source>
</evidence>
<sequence length="381" mass="40126">MTRARSFVLAAGGTGGHMVPAAALAAELKRRGHRVALVSDARGVRFPGLFDGVETHVIPAGRFAGGPIGWAKAAQQMVEGRRTARDLYRSLKPAAVVGFGGYPAFPALSAAFAAGIPTSVHEQNAVLGRVNRLVARRVDAIATSYPNTERLKPAYAGKVQLVGNPVREAVLNLRSRPYPLLEEDGIFRVLVTGGSQGASVLSQVVPDGLAMLPVAFRRRLQVTHQARIEDIDAAREKYASLEIAADLATYLPDMPEQLAWAHLVIARAGASTIAELTAAGRPAILVPLPGATDDHQTANARAITEAGGARTIPQPQFTPTELAKQMQKLGLDPAALENAAGRARACGMPDAVSDLADLVESLDAPPAPVHVGRVQQKEAFA</sequence>
<feature type="binding site" evidence="10">
    <location>
        <position position="195"/>
    </location>
    <ligand>
        <name>UDP-N-acetyl-alpha-D-glucosamine</name>
        <dbReference type="ChEBI" id="CHEBI:57705"/>
    </ligand>
</feature>
<dbReference type="SUPFAM" id="SSF53756">
    <property type="entry name" value="UDP-Glycosyltransferase/glycogen phosphorylase"/>
    <property type="match status" value="1"/>
</dbReference>
<evidence type="ECO:0000259" key="12">
    <source>
        <dbReference type="Pfam" id="PF04101"/>
    </source>
</evidence>
<dbReference type="Proteomes" id="UP000621447">
    <property type="component" value="Unassembled WGS sequence"/>
</dbReference>
<comment type="caution">
    <text evidence="10">Lacks conserved residue(s) required for the propagation of feature annotation.</text>
</comment>
<dbReference type="GO" id="GO:0016757">
    <property type="term" value="F:glycosyltransferase activity"/>
    <property type="evidence" value="ECO:0007669"/>
    <property type="project" value="UniProtKB-KW"/>
</dbReference>
<keyword evidence="2 10" id="KW-0132">Cell division</keyword>
<feature type="binding site" evidence="10">
    <location>
        <begin position="14"/>
        <end position="16"/>
    </location>
    <ligand>
        <name>UDP-N-acetyl-alpha-D-glucosamine</name>
        <dbReference type="ChEBI" id="CHEBI:57705"/>
    </ligand>
</feature>
<keyword evidence="6 10" id="KW-0573">Peptidoglycan synthesis</keyword>
<evidence type="ECO:0000256" key="10">
    <source>
        <dbReference type="HAMAP-Rule" id="MF_00033"/>
    </source>
</evidence>
<dbReference type="InterPro" id="IPR007235">
    <property type="entry name" value="Glyco_trans_28_C"/>
</dbReference>
<evidence type="ECO:0000313" key="13">
    <source>
        <dbReference type="EMBL" id="NTS65124.1"/>
    </source>
</evidence>
<accession>A0ABX2JH37</accession>
<comment type="similarity">
    <text evidence="10">Belongs to the glycosyltransferase 28 family. MurG subfamily.</text>
</comment>
<comment type="catalytic activity">
    <reaction evidence="10">
        <text>di-trans,octa-cis-undecaprenyl diphospho-N-acetyl-alpha-D-muramoyl-L-alanyl-D-glutamyl-meso-2,6-diaminopimeloyl-D-alanyl-D-alanine + UDP-N-acetyl-alpha-D-glucosamine = di-trans,octa-cis-undecaprenyl diphospho-[N-acetyl-alpha-D-glucosaminyl-(1-&gt;4)]-N-acetyl-alpha-D-muramoyl-L-alanyl-D-glutamyl-meso-2,6-diaminopimeloyl-D-alanyl-D-alanine + UDP + H(+)</text>
        <dbReference type="Rhea" id="RHEA:31227"/>
        <dbReference type="ChEBI" id="CHEBI:15378"/>
        <dbReference type="ChEBI" id="CHEBI:57705"/>
        <dbReference type="ChEBI" id="CHEBI:58223"/>
        <dbReference type="ChEBI" id="CHEBI:61387"/>
        <dbReference type="ChEBI" id="CHEBI:61388"/>
        <dbReference type="EC" id="2.4.1.227"/>
    </reaction>
</comment>
<evidence type="ECO:0000256" key="5">
    <source>
        <dbReference type="ARBA" id="ARBA00022960"/>
    </source>
</evidence>
<dbReference type="CDD" id="cd03785">
    <property type="entry name" value="GT28_MurG"/>
    <property type="match status" value="1"/>
</dbReference>
<dbReference type="Gene3D" id="3.40.50.2000">
    <property type="entry name" value="Glycogen Phosphorylase B"/>
    <property type="match status" value="2"/>
</dbReference>
<keyword evidence="9 10" id="KW-0961">Cell wall biogenesis/degradation</keyword>
<keyword evidence="14" id="KW-1185">Reference proteome</keyword>
<dbReference type="RefSeq" id="WP_174193699.1">
    <property type="nucleotide sequence ID" value="NZ_JABULH010000002.1"/>
</dbReference>
<evidence type="ECO:0000259" key="11">
    <source>
        <dbReference type="Pfam" id="PF03033"/>
    </source>
</evidence>
<feature type="domain" description="Glycosyltransferase family 28 N-terminal" evidence="11">
    <location>
        <begin position="7"/>
        <end position="142"/>
    </location>
</feature>
<keyword evidence="3 10" id="KW-0328">Glycosyltransferase</keyword>
<evidence type="ECO:0000256" key="2">
    <source>
        <dbReference type="ARBA" id="ARBA00022618"/>
    </source>
</evidence>
<comment type="subcellular location">
    <subcellularLocation>
        <location evidence="10">Cell membrane</location>
        <topology evidence="10">Peripheral membrane protein</topology>
        <orientation evidence="10">Cytoplasmic side</orientation>
    </subcellularLocation>
</comment>
<dbReference type="PANTHER" id="PTHR21015">
    <property type="entry name" value="UDP-N-ACETYLGLUCOSAMINE--N-ACETYLMURAMYL-(PENTAPEPTIDE) PYROPHOSPHORYL-UNDECAPRENOL N-ACETYLGLUCOSAMINE TRANSFERASE 1"/>
    <property type="match status" value="1"/>
</dbReference>
<proteinExistence type="inferred from homology"/>
<keyword evidence="1 10" id="KW-1003">Cell membrane</keyword>
<evidence type="ECO:0000256" key="3">
    <source>
        <dbReference type="ARBA" id="ARBA00022676"/>
    </source>
</evidence>
<protein>
    <recommendedName>
        <fullName evidence="10">UDP-N-acetylglucosamine--N-acetylmuramyl-(pentapeptide) pyrophosphoryl-undecaprenol N-acetylglucosamine transferase</fullName>
        <ecNumber evidence="10">2.4.1.227</ecNumber>
    </recommendedName>
    <alternativeName>
        <fullName evidence="10">Undecaprenyl-PP-MurNAc-pentapeptide-UDPGlcNAc GlcNAc transferase</fullName>
    </alternativeName>
</protein>
<evidence type="ECO:0000256" key="8">
    <source>
        <dbReference type="ARBA" id="ARBA00023306"/>
    </source>
</evidence>
<name>A0ABX2JH37_9SPHN</name>
<keyword evidence="8 10" id="KW-0131">Cell cycle</keyword>
<organism evidence="13 14">
    <name type="scientific">Sphingomonas hominis</name>
    <dbReference type="NCBI Taxonomy" id="2741495"/>
    <lineage>
        <taxon>Bacteria</taxon>
        <taxon>Pseudomonadati</taxon>
        <taxon>Pseudomonadota</taxon>
        <taxon>Alphaproteobacteria</taxon>
        <taxon>Sphingomonadales</taxon>
        <taxon>Sphingomonadaceae</taxon>
        <taxon>Sphingomonas</taxon>
    </lineage>
</organism>
<dbReference type="HAMAP" id="MF_00033">
    <property type="entry name" value="MurG"/>
    <property type="match status" value="1"/>
</dbReference>
<reference evidence="13 14" key="1">
    <citation type="submission" date="2020-06" db="EMBL/GenBank/DDBJ databases">
        <title>Sphingomonas hominis sp. nov., a member of the Sphingomonas, isolated from the hair of a 22-year-old girl.</title>
        <authorList>
            <person name="Zhang D.-F."/>
            <person name="Cui X.-W."/>
        </authorList>
    </citation>
    <scope>NUCLEOTIDE SEQUENCE [LARGE SCALE GENOMIC DNA]</scope>
    <source>
        <strain evidence="13 14">HHU CXW</strain>
    </source>
</reference>
<feature type="binding site" evidence="10">
    <location>
        <position position="296"/>
    </location>
    <ligand>
        <name>UDP-N-acetyl-alpha-D-glucosamine</name>
        <dbReference type="ChEBI" id="CHEBI:57705"/>
    </ligand>
</feature>